<comment type="caution">
    <text evidence="10">The sequence shown here is derived from an EMBL/GenBank/DDBJ whole genome shotgun (WGS) entry which is preliminary data.</text>
</comment>
<dbReference type="SUPFAM" id="SSF111331">
    <property type="entry name" value="NAD kinase/diacylglycerol kinase-like"/>
    <property type="match status" value="1"/>
</dbReference>
<reference evidence="10" key="1">
    <citation type="submission" date="2021-02" db="EMBL/GenBank/DDBJ databases">
        <title>Sequencing the genomes of 1000 actinobacteria strains.</title>
        <authorList>
            <person name="Klenk H.-P."/>
        </authorList>
    </citation>
    <scope>NUCLEOTIDE SEQUENCE</scope>
    <source>
        <strain evidence="10">DSM 22850</strain>
    </source>
</reference>
<dbReference type="EMBL" id="JAFIDA010000001">
    <property type="protein sequence ID" value="MBP1327161.1"/>
    <property type="molecule type" value="Genomic_DNA"/>
</dbReference>
<evidence type="ECO:0000256" key="4">
    <source>
        <dbReference type="ARBA" id="ARBA00022741"/>
    </source>
</evidence>
<protein>
    <submittedName>
        <fullName evidence="10">Diacylglycerol kinase (ATP)</fullName>
        <ecNumber evidence="10">2.7.1.107</ecNumber>
    </submittedName>
</protein>
<dbReference type="InterPro" id="IPR001206">
    <property type="entry name" value="Diacylglycerol_kinase_cat_dom"/>
</dbReference>
<dbReference type="Gene3D" id="2.60.200.40">
    <property type="match status" value="1"/>
</dbReference>
<dbReference type="PROSITE" id="PS50146">
    <property type="entry name" value="DAGK"/>
    <property type="match status" value="1"/>
</dbReference>
<gene>
    <name evidence="10" type="ORF">JOF28_002393</name>
</gene>
<organism evidence="10 11">
    <name type="scientific">Leucobacter exalbidus</name>
    <dbReference type="NCBI Taxonomy" id="662960"/>
    <lineage>
        <taxon>Bacteria</taxon>
        <taxon>Bacillati</taxon>
        <taxon>Actinomycetota</taxon>
        <taxon>Actinomycetes</taxon>
        <taxon>Micrococcales</taxon>
        <taxon>Microbacteriaceae</taxon>
        <taxon>Leucobacter</taxon>
    </lineage>
</organism>
<evidence type="ECO:0000259" key="9">
    <source>
        <dbReference type="PROSITE" id="PS50146"/>
    </source>
</evidence>
<accession>A0A940PZW0</accession>
<comment type="similarity">
    <text evidence="2">Belongs to the diacylglycerol/lipid kinase family.</text>
</comment>
<dbReference type="Gene3D" id="3.40.50.10330">
    <property type="entry name" value="Probable inorganic polyphosphate/atp-NAD kinase, domain 1"/>
    <property type="match status" value="1"/>
</dbReference>
<dbReference type="Pfam" id="PF19279">
    <property type="entry name" value="YegS_C"/>
    <property type="match status" value="1"/>
</dbReference>
<dbReference type="RefSeq" id="WP_209705956.1">
    <property type="nucleotide sequence ID" value="NZ_JAFIDA010000001.1"/>
</dbReference>
<keyword evidence="7" id="KW-0443">Lipid metabolism</keyword>
<feature type="domain" description="DAGKc" evidence="9">
    <location>
        <begin position="8"/>
        <end position="140"/>
    </location>
</feature>
<evidence type="ECO:0000313" key="11">
    <source>
        <dbReference type="Proteomes" id="UP000675163"/>
    </source>
</evidence>
<proteinExistence type="inferred from homology"/>
<keyword evidence="7" id="KW-0594">Phospholipid biosynthesis</keyword>
<evidence type="ECO:0000256" key="5">
    <source>
        <dbReference type="ARBA" id="ARBA00022777"/>
    </source>
</evidence>
<keyword evidence="8" id="KW-1208">Phospholipid metabolism</keyword>
<dbReference type="Pfam" id="PF00781">
    <property type="entry name" value="DAGK_cat"/>
    <property type="match status" value="1"/>
</dbReference>
<sequence>MTGAPRSPAHLPFALVVNPASALGRGPRVAAKVGRALRAAGVTWVTISASSAAESQRQLAQEIAGGLRGLILVGGDGLISTVLQVPTARKLPIGIVPAGSGNDFARQFDLPRHPATAVTGLLAAEVRPRRVDLGRVTFHGADGSPREHWFAGGLSIGFDAAINRRANALRLPIGPLRYAYGLIAEILALRTRTFRISQQTPRTQTPHTQQTADRSYTGLLATVMNIRTLGGGIPISPLSRTDDGRLELVEVSHARKLRLFSVLGLLARGQHTTLPEVRITSVESVCIDAGDEIAFADGDEVGVGPFHVQSMPGALTVLAA</sequence>
<dbReference type="GO" id="GO:0004143">
    <property type="term" value="F:ATP-dependent diacylglycerol kinase activity"/>
    <property type="evidence" value="ECO:0007669"/>
    <property type="project" value="UniProtKB-EC"/>
</dbReference>
<evidence type="ECO:0000256" key="7">
    <source>
        <dbReference type="ARBA" id="ARBA00023209"/>
    </source>
</evidence>
<evidence type="ECO:0000256" key="2">
    <source>
        <dbReference type="ARBA" id="ARBA00005983"/>
    </source>
</evidence>
<dbReference type="InterPro" id="IPR045540">
    <property type="entry name" value="YegS/DAGK_C"/>
</dbReference>
<dbReference type="EC" id="2.7.1.107" evidence="10"/>
<dbReference type="PANTHER" id="PTHR12358:SF54">
    <property type="entry name" value="SPHINGOSINE KINASE RELATED PROTEIN"/>
    <property type="match status" value="1"/>
</dbReference>
<comment type="cofactor">
    <cofactor evidence="1">
        <name>Mg(2+)</name>
        <dbReference type="ChEBI" id="CHEBI:18420"/>
    </cofactor>
</comment>
<keyword evidence="4" id="KW-0547">Nucleotide-binding</keyword>
<keyword evidence="7" id="KW-0444">Lipid biosynthesis</keyword>
<dbReference type="InterPro" id="IPR050187">
    <property type="entry name" value="Lipid_Phosphate_FormReg"/>
</dbReference>
<keyword evidence="11" id="KW-1185">Reference proteome</keyword>
<dbReference type="GO" id="GO:0008654">
    <property type="term" value="P:phospholipid biosynthetic process"/>
    <property type="evidence" value="ECO:0007669"/>
    <property type="project" value="UniProtKB-KW"/>
</dbReference>
<dbReference type="AlphaFoldDB" id="A0A940PZW0"/>
<dbReference type="SMART" id="SM00046">
    <property type="entry name" value="DAGKc"/>
    <property type="match status" value="1"/>
</dbReference>
<keyword evidence="6" id="KW-0067">ATP-binding</keyword>
<dbReference type="GO" id="GO:0005524">
    <property type="term" value="F:ATP binding"/>
    <property type="evidence" value="ECO:0007669"/>
    <property type="project" value="UniProtKB-KW"/>
</dbReference>
<dbReference type="InterPro" id="IPR016064">
    <property type="entry name" value="NAD/diacylglycerol_kinase_sf"/>
</dbReference>
<evidence type="ECO:0000256" key="3">
    <source>
        <dbReference type="ARBA" id="ARBA00022679"/>
    </source>
</evidence>
<keyword evidence="3 10" id="KW-0808">Transferase</keyword>
<evidence type="ECO:0000256" key="8">
    <source>
        <dbReference type="ARBA" id="ARBA00023264"/>
    </source>
</evidence>
<dbReference type="Proteomes" id="UP000675163">
    <property type="component" value="Unassembled WGS sequence"/>
</dbReference>
<dbReference type="PANTHER" id="PTHR12358">
    <property type="entry name" value="SPHINGOSINE KINASE"/>
    <property type="match status" value="1"/>
</dbReference>
<evidence type="ECO:0000313" key="10">
    <source>
        <dbReference type="EMBL" id="MBP1327161.1"/>
    </source>
</evidence>
<name>A0A940PZW0_9MICO</name>
<evidence type="ECO:0000256" key="1">
    <source>
        <dbReference type="ARBA" id="ARBA00001946"/>
    </source>
</evidence>
<evidence type="ECO:0000256" key="6">
    <source>
        <dbReference type="ARBA" id="ARBA00022840"/>
    </source>
</evidence>
<dbReference type="InterPro" id="IPR017438">
    <property type="entry name" value="ATP-NAD_kinase_N"/>
</dbReference>
<keyword evidence="5 10" id="KW-0418">Kinase</keyword>